<dbReference type="Gene3D" id="1.10.101.10">
    <property type="entry name" value="PGBD-like superfamily/PGBD"/>
    <property type="match status" value="1"/>
</dbReference>
<dbReference type="RefSeq" id="WP_223100265.1">
    <property type="nucleotide sequence ID" value="NZ_CP061913.1"/>
</dbReference>
<keyword evidence="1" id="KW-0732">Signal</keyword>
<protein>
    <submittedName>
        <fullName evidence="3">Peptidoglycan-binding domain-containing protein</fullName>
    </submittedName>
</protein>
<evidence type="ECO:0000313" key="3">
    <source>
        <dbReference type="EMBL" id="MFB9450889.1"/>
    </source>
</evidence>
<name>A0ABV5MPW9_9ACTN</name>
<accession>A0ABV5MPW9</accession>
<gene>
    <name evidence="3" type="ORF">ACFFTR_48135</name>
</gene>
<evidence type="ECO:0000313" key="4">
    <source>
        <dbReference type="Proteomes" id="UP001589608"/>
    </source>
</evidence>
<keyword evidence="4" id="KW-1185">Reference proteome</keyword>
<organism evidence="3 4">
    <name type="scientific">Dactylosporangium vinaceum</name>
    <dbReference type="NCBI Taxonomy" id="53362"/>
    <lineage>
        <taxon>Bacteria</taxon>
        <taxon>Bacillati</taxon>
        <taxon>Actinomycetota</taxon>
        <taxon>Actinomycetes</taxon>
        <taxon>Micromonosporales</taxon>
        <taxon>Micromonosporaceae</taxon>
        <taxon>Dactylosporangium</taxon>
    </lineage>
</organism>
<dbReference type="EMBL" id="JBHMCA010000084">
    <property type="protein sequence ID" value="MFB9450889.1"/>
    <property type="molecule type" value="Genomic_DNA"/>
</dbReference>
<evidence type="ECO:0000256" key="1">
    <source>
        <dbReference type="SAM" id="SignalP"/>
    </source>
</evidence>
<dbReference type="InterPro" id="IPR036365">
    <property type="entry name" value="PGBD-like_sf"/>
</dbReference>
<dbReference type="SUPFAM" id="SSF47090">
    <property type="entry name" value="PGBD-like"/>
    <property type="match status" value="1"/>
</dbReference>
<dbReference type="InterPro" id="IPR036366">
    <property type="entry name" value="PGBDSf"/>
</dbReference>
<evidence type="ECO:0000259" key="2">
    <source>
        <dbReference type="Pfam" id="PF01471"/>
    </source>
</evidence>
<feature type="signal peptide" evidence="1">
    <location>
        <begin position="1"/>
        <end position="32"/>
    </location>
</feature>
<proteinExistence type="predicted"/>
<reference evidence="3 4" key="1">
    <citation type="submission" date="2024-09" db="EMBL/GenBank/DDBJ databases">
        <authorList>
            <person name="Sun Q."/>
            <person name="Mori K."/>
        </authorList>
    </citation>
    <scope>NUCLEOTIDE SEQUENCE [LARGE SCALE GENOMIC DNA]</scope>
    <source>
        <strain evidence="3 4">JCM 3307</strain>
    </source>
</reference>
<dbReference type="Proteomes" id="UP001589608">
    <property type="component" value="Unassembled WGS sequence"/>
</dbReference>
<dbReference type="InterPro" id="IPR002477">
    <property type="entry name" value="Peptidoglycan-bd-like"/>
</dbReference>
<feature type="domain" description="Peptidoglycan binding-like" evidence="2">
    <location>
        <begin position="75"/>
        <end position="132"/>
    </location>
</feature>
<comment type="caution">
    <text evidence="3">The sequence shown here is derived from an EMBL/GenBank/DDBJ whole genome shotgun (WGS) entry which is preliminary data.</text>
</comment>
<dbReference type="Pfam" id="PF01471">
    <property type="entry name" value="PG_binding_1"/>
    <property type="match status" value="1"/>
</dbReference>
<feature type="chain" id="PRO_5045336514" evidence="1">
    <location>
        <begin position="33"/>
        <end position="159"/>
    </location>
</feature>
<sequence>MLKAKVQRLMAVATATVAVTGLGVLIPETAHAATPACASYTVDPIDARTEFHTPTSAYGNHQRSCSLLQGASGWGVVVLQEALYACFGQNISRDGSFGPATKQALKNAQGEINSRYGAGLATDGEYGPNTAKWWWDAAYTPGGGVQRGEAFCRVHLGSL</sequence>